<reference evidence="5" key="1">
    <citation type="submission" date="2017-02" db="EMBL/GenBank/DDBJ databases">
        <title>Delving into the versatile metabolic prowess of the omnipresent phylum Bacteroidetes.</title>
        <authorList>
            <person name="Nobu M.K."/>
            <person name="Mei R."/>
            <person name="Narihiro T."/>
            <person name="Kuroda K."/>
            <person name="Liu W.-T."/>
        </authorList>
    </citation>
    <scope>NUCLEOTIDE SEQUENCE</scope>
    <source>
        <strain evidence="5">ADurb.Bin160</strain>
    </source>
</reference>
<proteinExistence type="inferred from homology"/>
<organism evidence="5">
    <name type="scientific">candidate division CPR1 bacterium ADurb.Bin160</name>
    <dbReference type="NCBI Taxonomy" id="1852826"/>
    <lineage>
        <taxon>Bacteria</taxon>
        <taxon>candidate division CPR1</taxon>
    </lineage>
</organism>
<dbReference type="AlphaFoldDB" id="A0A1V5ZRC1"/>
<dbReference type="Proteomes" id="UP000485621">
    <property type="component" value="Unassembled WGS sequence"/>
</dbReference>
<dbReference type="EMBL" id="MWDB01000001">
    <property type="protein sequence ID" value="OQB42626.1"/>
    <property type="molecule type" value="Genomic_DNA"/>
</dbReference>
<protein>
    <submittedName>
        <fullName evidence="5">Molecular chaperone DnaK</fullName>
    </submittedName>
</protein>
<dbReference type="InterPro" id="IPR013126">
    <property type="entry name" value="Hsp_70_fam"/>
</dbReference>
<evidence type="ECO:0000256" key="1">
    <source>
        <dbReference type="ARBA" id="ARBA00007381"/>
    </source>
</evidence>
<dbReference type="FunFam" id="3.90.640.10:FF:000003">
    <property type="entry name" value="Molecular chaperone DnaK"/>
    <property type="match status" value="1"/>
</dbReference>
<dbReference type="Pfam" id="PF00012">
    <property type="entry name" value="HSP70"/>
    <property type="match status" value="1"/>
</dbReference>
<comment type="similarity">
    <text evidence="1">Belongs to the heat shock protein 70 family.</text>
</comment>
<evidence type="ECO:0000256" key="3">
    <source>
        <dbReference type="ARBA" id="ARBA00022840"/>
    </source>
</evidence>
<dbReference type="GO" id="GO:0140662">
    <property type="term" value="F:ATP-dependent protein folding chaperone"/>
    <property type="evidence" value="ECO:0007669"/>
    <property type="project" value="InterPro"/>
</dbReference>
<accession>A0A1V5ZRC1</accession>
<sequence length="35" mass="4113">MAMQRLKDEAEKAKMQLSQVERVDIMIPFICTDDK</sequence>
<evidence type="ECO:0000313" key="5">
    <source>
        <dbReference type="EMBL" id="OQB42626.1"/>
    </source>
</evidence>
<comment type="caution">
    <text evidence="5">The sequence shown here is derived from an EMBL/GenBank/DDBJ whole genome shotgun (WGS) entry which is preliminary data.</text>
</comment>
<keyword evidence="3" id="KW-0067">ATP-binding</keyword>
<keyword evidence="4" id="KW-0143">Chaperone</keyword>
<gene>
    <name evidence="5" type="ORF">BWY04_00062</name>
</gene>
<evidence type="ECO:0000256" key="2">
    <source>
        <dbReference type="ARBA" id="ARBA00022741"/>
    </source>
</evidence>
<name>A0A1V5ZRC1_9BACT</name>
<dbReference type="Gene3D" id="3.90.640.10">
    <property type="entry name" value="Actin, Chain A, domain 4"/>
    <property type="match status" value="1"/>
</dbReference>
<keyword evidence="2" id="KW-0547">Nucleotide-binding</keyword>
<evidence type="ECO:0000256" key="4">
    <source>
        <dbReference type="ARBA" id="ARBA00023186"/>
    </source>
</evidence>
<dbReference type="GO" id="GO:0005524">
    <property type="term" value="F:ATP binding"/>
    <property type="evidence" value="ECO:0007669"/>
    <property type="project" value="UniProtKB-KW"/>
</dbReference>